<keyword evidence="1" id="KW-0472">Membrane</keyword>
<evidence type="ECO:0000313" key="2">
    <source>
        <dbReference type="EMBL" id="KAJ8364136.1"/>
    </source>
</evidence>
<feature type="transmembrane region" description="Helical" evidence="1">
    <location>
        <begin position="66"/>
        <end position="86"/>
    </location>
</feature>
<keyword evidence="1" id="KW-1133">Transmembrane helix</keyword>
<evidence type="ECO:0000313" key="3">
    <source>
        <dbReference type="Proteomes" id="UP001152622"/>
    </source>
</evidence>
<dbReference type="SUPFAM" id="SSF81321">
    <property type="entry name" value="Family A G protein-coupled receptor-like"/>
    <property type="match status" value="1"/>
</dbReference>
<dbReference type="Gene3D" id="1.20.1070.10">
    <property type="entry name" value="Rhodopsin 7-helix transmembrane proteins"/>
    <property type="match status" value="1"/>
</dbReference>
<dbReference type="PANTHER" id="PTHR37680:SF1">
    <property type="entry name" value="C130050O18RIK PROTEIN"/>
    <property type="match status" value="1"/>
</dbReference>
<keyword evidence="1" id="KW-0812">Transmembrane</keyword>
<dbReference type="OrthoDB" id="9943240at2759"/>
<feature type="transmembrane region" description="Helical" evidence="1">
    <location>
        <begin position="180"/>
        <end position="201"/>
    </location>
</feature>
<gene>
    <name evidence="2" type="ORF">SKAU_G00129670</name>
</gene>
<reference evidence="2" key="1">
    <citation type="journal article" date="2023" name="Science">
        <title>Genome structures resolve the early diversification of teleost fishes.</title>
        <authorList>
            <person name="Parey E."/>
            <person name="Louis A."/>
            <person name="Montfort J."/>
            <person name="Bouchez O."/>
            <person name="Roques C."/>
            <person name="Iampietro C."/>
            <person name="Lluch J."/>
            <person name="Castinel A."/>
            <person name="Donnadieu C."/>
            <person name="Desvignes T."/>
            <person name="Floi Bucao C."/>
            <person name="Jouanno E."/>
            <person name="Wen M."/>
            <person name="Mejri S."/>
            <person name="Dirks R."/>
            <person name="Jansen H."/>
            <person name="Henkel C."/>
            <person name="Chen W.J."/>
            <person name="Zahm M."/>
            <person name="Cabau C."/>
            <person name="Klopp C."/>
            <person name="Thompson A.W."/>
            <person name="Robinson-Rechavi M."/>
            <person name="Braasch I."/>
            <person name="Lecointre G."/>
            <person name="Bobe J."/>
            <person name="Postlethwait J.H."/>
            <person name="Berthelot C."/>
            <person name="Roest Crollius H."/>
            <person name="Guiguen Y."/>
        </authorList>
    </citation>
    <scope>NUCLEOTIDE SEQUENCE</scope>
    <source>
        <strain evidence="2">WJC10195</strain>
    </source>
</reference>
<evidence type="ECO:0000256" key="1">
    <source>
        <dbReference type="SAM" id="Phobius"/>
    </source>
</evidence>
<comment type="caution">
    <text evidence="2">The sequence shown here is derived from an EMBL/GenBank/DDBJ whole genome shotgun (WGS) entry which is preliminary data.</text>
</comment>
<feature type="transmembrane region" description="Helical" evidence="1">
    <location>
        <begin position="98"/>
        <end position="120"/>
    </location>
</feature>
<feature type="transmembrane region" description="Helical" evidence="1">
    <location>
        <begin position="264"/>
        <end position="282"/>
    </location>
</feature>
<name>A0A9Q1FQ60_SYNKA</name>
<organism evidence="2 3">
    <name type="scientific">Synaphobranchus kaupii</name>
    <name type="common">Kaup's arrowtooth eel</name>
    <dbReference type="NCBI Taxonomy" id="118154"/>
    <lineage>
        <taxon>Eukaryota</taxon>
        <taxon>Metazoa</taxon>
        <taxon>Chordata</taxon>
        <taxon>Craniata</taxon>
        <taxon>Vertebrata</taxon>
        <taxon>Euteleostomi</taxon>
        <taxon>Actinopterygii</taxon>
        <taxon>Neopterygii</taxon>
        <taxon>Teleostei</taxon>
        <taxon>Anguilliformes</taxon>
        <taxon>Synaphobranchidae</taxon>
        <taxon>Synaphobranchus</taxon>
    </lineage>
</organism>
<feature type="transmembrane region" description="Helical" evidence="1">
    <location>
        <begin position="140"/>
        <end position="160"/>
    </location>
</feature>
<dbReference type="Proteomes" id="UP001152622">
    <property type="component" value="Chromosome 4"/>
</dbReference>
<feature type="transmembrane region" description="Helical" evidence="1">
    <location>
        <begin position="302"/>
        <end position="323"/>
    </location>
</feature>
<accession>A0A9Q1FQ60</accession>
<dbReference type="EMBL" id="JAINUF010000004">
    <property type="protein sequence ID" value="KAJ8364136.1"/>
    <property type="molecule type" value="Genomic_DNA"/>
</dbReference>
<feature type="transmembrane region" description="Helical" evidence="1">
    <location>
        <begin position="229"/>
        <end position="252"/>
    </location>
</feature>
<proteinExistence type="predicted"/>
<dbReference type="AlphaFoldDB" id="A0A9Q1FQ60"/>
<protein>
    <submittedName>
        <fullName evidence="2">Uncharacterized protein</fullName>
    </submittedName>
</protein>
<keyword evidence="3" id="KW-1185">Reference proteome</keyword>
<dbReference type="PANTHER" id="PTHR37680">
    <property type="entry name" value="C130050O18RIK PROTEIN"/>
    <property type="match status" value="1"/>
</dbReference>
<sequence length="370" mass="40373">MATEGPFSNVTDTTAAAPTEHLSGHGAVFYQCFTSESSSALNTSASRIPSIEEIIAANDVASRANYCYMFCAVLGLASGLFLFYSFSKSYRARRNWTWLDSLLCGLSVSEFIILLCSLSSLAHRPDCLKTTNLNCTLLSFLFNVAFFSGQLLLVLMGFFLTFDQDPPRSPLLQRARDRPAACVALTTALSLLSSALLAGLLGARQRPHDVADCRLDPRQDGDGYEATKLLLGFILPNLLLLALLAAGCAVWGRSNGGFLSRLKAFPAFLAVALVTFVCRFFYSCVLMKRVGLPPRPGQEALLTVAEFVLFSGSCASLVLVLLLHAPCRESLQTAARHLGDCCRRVGSRDTNRHIMVPRIEITDTEQNYDQ</sequence>